<feature type="transmembrane region" description="Helical" evidence="7">
    <location>
        <begin position="148"/>
        <end position="167"/>
    </location>
</feature>
<dbReference type="Gene3D" id="1.20.1560.10">
    <property type="entry name" value="ABC transporter type 1, transmembrane domain"/>
    <property type="match status" value="1"/>
</dbReference>
<dbReference type="RefSeq" id="WP_141785701.1">
    <property type="nucleotide sequence ID" value="NZ_BAAAIK010000001.1"/>
</dbReference>
<comment type="subcellular location">
    <subcellularLocation>
        <location evidence="1">Cell membrane</location>
        <topology evidence="1">Multi-pass membrane protein</topology>
    </subcellularLocation>
</comment>
<feature type="transmembrane region" description="Helical" evidence="7">
    <location>
        <begin position="30"/>
        <end position="51"/>
    </location>
</feature>
<proteinExistence type="predicted"/>
<feature type="domain" description="ABC transmembrane type-1" evidence="9">
    <location>
        <begin position="31"/>
        <end position="316"/>
    </location>
</feature>
<dbReference type="PANTHER" id="PTHR43394:SF1">
    <property type="entry name" value="ATP-BINDING CASSETTE SUB-FAMILY B MEMBER 10, MITOCHONDRIAL"/>
    <property type="match status" value="1"/>
</dbReference>
<dbReference type="OrthoDB" id="9806127at2"/>
<feature type="transmembrane region" description="Helical" evidence="7">
    <location>
        <begin position="257"/>
        <end position="281"/>
    </location>
</feature>
<evidence type="ECO:0000256" key="5">
    <source>
        <dbReference type="ARBA" id="ARBA00022989"/>
    </source>
</evidence>
<dbReference type="SMART" id="SM00382">
    <property type="entry name" value="AAA"/>
    <property type="match status" value="1"/>
</dbReference>
<dbReference type="InterPro" id="IPR011527">
    <property type="entry name" value="ABC1_TM_dom"/>
</dbReference>
<dbReference type="SUPFAM" id="SSF52540">
    <property type="entry name" value="P-loop containing nucleoside triphosphate hydrolases"/>
    <property type="match status" value="1"/>
</dbReference>
<dbReference type="PANTHER" id="PTHR43394">
    <property type="entry name" value="ATP-DEPENDENT PERMEASE MDL1, MITOCHONDRIAL"/>
    <property type="match status" value="1"/>
</dbReference>
<evidence type="ECO:0000256" key="1">
    <source>
        <dbReference type="ARBA" id="ARBA00004651"/>
    </source>
</evidence>
<protein>
    <submittedName>
        <fullName evidence="10">ATP-binding cassette subfamily C protein</fullName>
    </submittedName>
</protein>
<dbReference type="InterPro" id="IPR036640">
    <property type="entry name" value="ABC1_TM_sf"/>
</dbReference>
<evidence type="ECO:0000259" key="8">
    <source>
        <dbReference type="PROSITE" id="PS50893"/>
    </source>
</evidence>
<keyword evidence="6 7" id="KW-0472">Membrane</keyword>
<dbReference type="GO" id="GO:0005524">
    <property type="term" value="F:ATP binding"/>
    <property type="evidence" value="ECO:0007669"/>
    <property type="project" value="UniProtKB-KW"/>
</dbReference>
<keyword evidence="3" id="KW-0547">Nucleotide-binding</keyword>
<keyword evidence="5 7" id="KW-1133">Transmembrane helix</keyword>
<dbReference type="CDD" id="cd07346">
    <property type="entry name" value="ABC_6TM_exporters"/>
    <property type="match status" value="1"/>
</dbReference>
<dbReference type="GO" id="GO:0016887">
    <property type="term" value="F:ATP hydrolysis activity"/>
    <property type="evidence" value="ECO:0007669"/>
    <property type="project" value="InterPro"/>
</dbReference>
<dbReference type="InterPro" id="IPR027417">
    <property type="entry name" value="P-loop_NTPase"/>
</dbReference>
<dbReference type="AlphaFoldDB" id="A0A542YUI2"/>
<dbReference type="GO" id="GO:0015421">
    <property type="term" value="F:ABC-type oligopeptide transporter activity"/>
    <property type="evidence" value="ECO:0007669"/>
    <property type="project" value="TreeGrafter"/>
</dbReference>
<dbReference type="PROSITE" id="PS50893">
    <property type="entry name" value="ABC_TRANSPORTER_2"/>
    <property type="match status" value="1"/>
</dbReference>
<gene>
    <name evidence="10" type="ORF">FB467_2897</name>
</gene>
<dbReference type="Proteomes" id="UP000319516">
    <property type="component" value="Unassembled WGS sequence"/>
</dbReference>
<reference evidence="10 11" key="1">
    <citation type="submission" date="2019-06" db="EMBL/GenBank/DDBJ databases">
        <title>Sequencing the genomes of 1000 actinobacteria strains.</title>
        <authorList>
            <person name="Klenk H.-P."/>
        </authorList>
    </citation>
    <scope>NUCLEOTIDE SEQUENCE [LARGE SCALE GENOMIC DNA]</scope>
    <source>
        <strain evidence="10 11">DSM 12335</strain>
    </source>
</reference>
<dbReference type="InterPro" id="IPR039421">
    <property type="entry name" value="Type_1_exporter"/>
</dbReference>
<evidence type="ECO:0000256" key="6">
    <source>
        <dbReference type="ARBA" id="ARBA00023136"/>
    </source>
</evidence>
<organism evidence="10 11">
    <name type="scientific">Ornithinicoccus hortensis</name>
    <dbReference type="NCBI Taxonomy" id="82346"/>
    <lineage>
        <taxon>Bacteria</taxon>
        <taxon>Bacillati</taxon>
        <taxon>Actinomycetota</taxon>
        <taxon>Actinomycetes</taxon>
        <taxon>Micrococcales</taxon>
        <taxon>Intrasporangiaceae</taxon>
        <taxon>Ornithinicoccus</taxon>
    </lineage>
</organism>
<evidence type="ECO:0000313" key="11">
    <source>
        <dbReference type="Proteomes" id="UP000319516"/>
    </source>
</evidence>
<name>A0A542YUI2_9MICO</name>
<keyword evidence="4 10" id="KW-0067">ATP-binding</keyword>
<sequence length="591" mass="61511">MSEPALLPVATGRQGAATVWTMLRGRRIRLLGVLALFCLEAATTLVVPLAIGSVVDGVIAADGSGVPTTFWWQVALLVGAAVASGVLAWLGPLTLARLAETVIAELREAHVTAALGLPRARFEQAGSGDVVTRASDDISRLSEVLPDVLPRLAVSAFTILLVGAGLGSLDLRYVAGFLVVVPLYAWTLRWYVRTAPTVYAAERAAGSERSRHILGTLENLPTVTAHRLAARQLRLVRGSTWQVVRWAMRTRIVQNRLFGRLNVIELIGLAIVLLIGVLLAARGSGSVGSATAAALLFLRIVAPIEALLLVTHDLQAALAALGRVVGVIRLTGSMPAAPEPGVTPPAGPAPATGRDHGPLLRLRDVHYAYLPHRPVLQGVSLDLSPGRQVAVVGATGSGKSTLASVVAGVHRPDSGSLDSAVPPERIVTVTHEVHVFAATLRDNLTLAAPDATEEEVFAALRAVGADGLVAGLPEGLDTRVGAGGHPLGPAQAQHLALARLVLADPPLAVLDEATAEADTADAHRLEEAAAAALEGRAALLVAHRLSQARAADEVLVLEDGRVVESGTHGELVASGGRYAGLWRAWSADRVG</sequence>
<evidence type="ECO:0000256" key="2">
    <source>
        <dbReference type="ARBA" id="ARBA00022692"/>
    </source>
</evidence>
<dbReference type="EMBL" id="VFOP01000001">
    <property type="protein sequence ID" value="TQL51741.1"/>
    <property type="molecule type" value="Genomic_DNA"/>
</dbReference>
<evidence type="ECO:0000313" key="10">
    <source>
        <dbReference type="EMBL" id="TQL51741.1"/>
    </source>
</evidence>
<keyword evidence="11" id="KW-1185">Reference proteome</keyword>
<dbReference type="Gene3D" id="3.40.50.300">
    <property type="entry name" value="P-loop containing nucleotide triphosphate hydrolases"/>
    <property type="match status" value="1"/>
</dbReference>
<dbReference type="PROSITE" id="PS50929">
    <property type="entry name" value="ABC_TM1F"/>
    <property type="match status" value="1"/>
</dbReference>
<evidence type="ECO:0000256" key="3">
    <source>
        <dbReference type="ARBA" id="ARBA00022741"/>
    </source>
</evidence>
<keyword evidence="2 7" id="KW-0812">Transmembrane</keyword>
<dbReference type="GO" id="GO:0005886">
    <property type="term" value="C:plasma membrane"/>
    <property type="evidence" value="ECO:0007669"/>
    <property type="project" value="UniProtKB-SubCell"/>
</dbReference>
<dbReference type="InterPro" id="IPR003439">
    <property type="entry name" value="ABC_transporter-like_ATP-bd"/>
</dbReference>
<feature type="domain" description="ABC transporter" evidence="8">
    <location>
        <begin position="360"/>
        <end position="584"/>
    </location>
</feature>
<dbReference type="Pfam" id="PF00005">
    <property type="entry name" value="ABC_tran"/>
    <property type="match status" value="1"/>
</dbReference>
<dbReference type="InterPro" id="IPR003593">
    <property type="entry name" value="AAA+_ATPase"/>
</dbReference>
<evidence type="ECO:0000259" key="9">
    <source>
        <dbReference type="PROSITE" id="PS50929"/>
    </source>
</evidence>
<comment type="caution">
    <text evidence="10">The sequence shown here is derived from an EMBL/GenBank/DDBJ whole genome shotgun (WGS) entry which is preliminary data.</text>
</comment>
<evidence type="ECO:0000256" key="7">
    <source>
        <dbReference type="SAM" id="Phobius"/>
    </source>
</evidence>
<feature type="transmembrane region" description="Helical" evidence="7">
    <location>
        <begin position="173"/>
        <end position="192"/>
    </location>
</feature>
<feature type="transmembrane region" description="Helical" evidence="7">
    <location>
        <begin position="71"/>
        <end position="90"/>
    </location>
</feature>
<accession>A0A542YUI2</accession>
<dbReference type="SUPFAM" id="SSF90123">
    <property type="entry name" value="ABC transporter transmembrane region"/>
    <property type="match status" value="1"/>
</dbReference>
<dbReference type="Pfam" id="PF00664">
    <property type="entry name" value="ABC_membrane"/>
    <property type="match status" value="1"/>
</dbReference>
<evidence type="ECO:0000256" key="4">
    <source>
        <dbReference type="ARBA" id="ARBA00022840"/>
    </source>
</evidence>